<keyword evidence="2" id="KW-1185">Reference proteome</keyword>
<organism evidence="1 2">
    <name type="scientific">Labilithrix luteola</name>
    <dbReference type="NCBI Taxonomy" id="1391654"/>
    <lineage>
        <taxon>Bacteria</taxon>
        <taxon>Pseudomonadati</taxon>
        <taxon>Myxococcota</taxon>
        <taxon>Polyangia</taxon>
        <taxon>Polyangiales</taxon>
        <taxon>Labilitrichaceae</taxon>
        <taxon>Labilithrix</taxon>
    </lineage>
</organism>
<protein>
    <submittedName>
        <fullName evidence="1">Uncharacterized protein</fullName>
    </submittedName>
</protein>
<proteinExistence type="predicted"/>
<evidence type="ECO:0000313" key="1">
    <source>
        <dbReference type="EMBL" id="AKV00170.1"/>
    </source>
</evidence>
<evidence type="ECO:0000313" key="2">
    <source>
        <dbReference type="Proteomes" id="UP000064967"/>
    </source>
</evidence>
<dbReference type="EMBL" id="CP012333">
    <property type="protein sequence ID" value="AKV00170.1"/>
    <property type="molecule type" value="Genomic_DNA"/>
</dbReference>
<sequence length="144" mass="15907">MNVKESLKRFGLVPRHEALPKIRALLANEAEAERLGEGREEDLALLCCVQLFARGLLEDVLLIWNAKSAGMDLGASLDVQLLCGAGLETTKSFLASQSRADAALALHYLVQCERAGDFEGFSPKEHLARYRDYFGPLRNACTRD</sequence>
<name>A0A0K1Q459_9BACT</name>
<dbReference type="AlphaFoldDB" id="A0A0K1Q459"/>
<reference evidence="1 2" key="1">
    <citation type="submission" date="2015-08" db="EMBL/GenBank/DDBJ databases">
        <authorList>
            <person name="Babu N.S."/>
            <person name="Beckwith C.J."/>
            <person name="Beseler K.G."/>
            <person name="Brison A."/>
            <person name="Carone J.V."/>
            <person name="Caskin T.P."/>
            <person name="Diamond M."/>
            <person name="Durham M.E."/>
            <person name="Foxe J.M."/>
            <person name="Go M."/>
            <person name="Henderson B.A."/>
            <person name="Jones I.B."/>
            <person name="McGettigan J.A."/>
            <person name="Micheletti S.J."/>
            <person name="Nasrallah M.E."/>
            <person name="Ortiz D."/>
            <person name="Piller C.R."/>
            <person name="Privatt S.R."/>
            <person name="Schneider S.L."/>
            <person name="Sharp S."/>
            <person name="Smith T.C."/>
            <person name="Stanton J.D."/>
            <person name="Ullery H.E."/>
            <person name="Wilson R.J."/>
            <person name="Serrano M.G."/>
            <person name="Buck G."/>
            <person name="Lee V."/>
            <person name="Wang Y."/>
            <person name="Carvalho R."/>
            <person name="Voegtly L."/>
            <person name="Shi R."/>
            <person name="Duckworth R."/>
            <person name="Johnson A."/>
            <person name="Loviza R."/>
            <person name="Walstead R."/>
            <person name="Shah Z."/>
            <person name="Kiflezghi M."/>
            <person name="Wade K."/>
            <person name="Ball S.L."/>
            <person name="Bradley K.W."/>
            <person name="Asai D.J."/>
            <person name="Bowman C.A."/>
            <person name="Russell D.A."/>
            <person name="Pope W.H."/>
            <person name="Jacobs-Sera D."/>
            <person name="Hendrix R.W."/>
            <person name="Hatfull G.F."/>
        </authorList>
    </citation>
    <scope>NUCLEOTIDE SEQUENCE [LARGE SCALE GENOMIC DNA]</scope>
    <source>
        <strain evidence="1 2">DSM 27648</strain>
    </source>
</reference>
<dbReference type="PATRIC" id="fig|1391654.3.peg.6939"/>
<dbReference type="KEGG" id="llu:AKJ09_06833"/>
<accession>A0A0K1Q459</accession>
<gene>
    <name evidence="1" type="ORF">AKJ09_06833</name>
</gene>
<dbReference type="OrthoDB" id="2652375at2"/>
<dbReference type="Proteomes" id="UP000064967">
    <property type="component" value="Chromosome"/>
</dbReference>
<dbReference type="RefSeq" id="WP_146651505.1">
    <property type="nucleotide sequence ID" value="NZ_CP012333.1"/>
</dbReference>